<protein>
    <submittedName>
        <fullName evidence="1">Uncharacterized protein</fullName>
    </submittedName>
</protein>
<keyword evidence="2" id="KW-1185">Reference proteome</keyword>
<sequence length="205" mass="22432">MAIGNCETGGTAHSAGGFCMHLAQCVTEQDVDVDHLRVQSERCPELPRVTAKMSKNLYRRTLELVYGLTSSRAISCCFTRSSSSRSVASRRVSISDASRSIWLCCRSCASTAYSRMFSRAVPSALAISKTLLSDLKALVGCMDVEWWWKPRLQVYNSVQEEPNGTVRETQQVNGKTVVVAPLCTRPAAAAASEVVIVPANRILNR</sequence>
<accession>A0A6A6R8Z8</accession>
<dbReference type="EMBL" id="MU004183">
    <property type="protein sequence ID" value="KAF2500203.1"/>
    <property type="molecule type" value="Genomic_DNA"/>
</dbReference>
<organism evidence="1 2">
    <name type="scientific">Lophium mytilinum</name>
    <dbReference type="NCBI Taxonomy" id="390894"/>
    <lineage>
        <taxon>Eukaryota</taxon>
        <taxon>Fungi</taxon>
        <taxon>Dikarya</taxon>
        <taxon>Ascomycota</taxon>
        <taxon>Pezizomycotina</taxon>
        <taxon>Dothideomycetes</taxon>
        <taxon>Pleosporomycetidae</taxon>
        <taxon>Mytilinidiales</taxon>
        <taxon>Mytilinidiaceae</taxon>
        <taxon>Lophium</taxon>
    </lineage>
</organism>
<dbReference type="AlphaFoldDB" id="A0A6A6R8Z8"/>
<dbReference type="Proteomes" id="UP000799750">
    <property type="component" value="Unassembled WGS sequence"/>
</dbReference>
<evidence type="ECO:0000313" key="2">
    <source>
        <dbReference type="Proteomes" id="UP000799750"/>
    </source>
</evidence>
<gene>
    <name evidence="1" type="ORF">BU16DRAFT_239570</name>
</gene>
<proteinExistence type="predicted"/>
<name>A0A6A6R8Z8_9PEZI</name>
<evidence type="ECO:0000313" key="1">
    <source>
        <dbReference type="EMBL" id="KAF2500203.1"/>
    </source>
</evidence>
<reference evidence="1" key="1">
    <citation type="journal article" date="2020" name="Stud. Mycol.">
        <title>101 Dothideomycetes genomes: a test case for predicting lifestyles and emergence of pathogens.</title>
        <authorList>
            <person name="Haridas S."/>
            <person name="Albert R."/>
            <person name="Binder M."/>
            <person name="Bloem J."/>
            <person name="Labutti K."/>
            <person name="Salamov A."/>
            <person name="Andreopoulos B."/>
            <person name="Baker S."/>
            <person name="Barry K."/>
            <person name="Bills G."/>
            <person name="Bluhm B."/>
            <person name="Cannon C."/>
            <person name="Castanera R."/>
            <person name="Culley D."/>
            <person name="Daum C."/>
            <person name="Ezra D."/>
            <person name="Gonzalez J."/>
            <person name="Henrissat B."/>
            <person name="Kuo A."/>
            <person name="Liang C."/>
            <person name="Lipzen A."/>
            <person name="Lutzoni F."/>
            <person name="Magnuson J."/>
            <person name="Mondo S."/>
            <person name="Nolan M."/>
            <person name="Ohm R."/>
            <person name="Pangilinan J."/>
            <person name="Park H.-J."/>
            <person name="Ramirez L."/>
            <person name="Alfaro M."/>
            <person name="Sun H."/>
            <person name="Tritt A."/>
            <person name="Yoshinaga Y."/>
            <person name="Zwiers L.-H."/>
            <person name="Turgeon B."/>
            <person name="Goodwin S."/>
            <person name="Spatafora J."/>
            <person name="Crous P."/>
            <person name="Grigoriev I."/>
        </authorList>
    </citation>
    <scope>NUCLEOTIDE SEQUENCE</scope>
    <source>
        <strain evidence="1">CBS 269.34</strain>
    </source>
</reference>